<evidence type="ECO:0000313" key="2">
    <source>
        <dbReference type="EMBL" id="KAF0760651.1"/>
    </source>
</evidence>
<feature type="domain" description="RNase H type-1" evidence="1">
    <location>
        <begin position="1"/>
        <end position="70"/>
    </location>
</feature>
<dbReference type="InterPro" id="IPR002156">
    <property type="entry name" value="RNaseH_domain"/>
</dbReference>
<dbReference type="PROSITE" id="PS50879">
    <property type="entry name" value="RNASE_H_1"/>
    <property type="match status" value="1"/>
</dbReference>
<comment type="caution">
    <text evidence="2">The sequence shown here is derived from an EMBL/GenBank/DDBJ whole genome shotgun (WGS) entry which is preliminary data.</text>
</comment>
<name>A0A6G0YS48_APHCR</name>
<evidence type="ECO:0000313" key="3">
    <source>
        <dbReference type="Proteomes" id="UP000478052"/>
    </source>
</evidence>
<accession>A0A6G0YS48</accession>
<dbReference type="Proteomes" id="UP000478052">
    <property type="component" value="Unassembled WGS sequence"/>
</dbReference>
<dbReference type="EMBL" id="VUJU01002615">
    <property type="protein sequence ID" value="KAF0760651.1"/>
    <property type="molecule type" value="Genomic_DNA"/>
</dbReference>
<organism evidence="2 3">
    <name type="scientific">Aphis craccivora</name>
    <name type="common">Cowpea aphid</name>
    <dbReference type="NCBI Taxonomy" id="307492"/>
    <lineage>
        <taxon>Eukaryota</taxon>
        <taxon>Metazoa</taxon>
        <taxon>Ecdysozoa</taxon>
        <taxon>Arthropoda</taxon>
        <taxon>Hexapoda</taxon>
        <taxon>Insecta</taxon>
        <taxon>Pterygota</taxon>
        <taxon>Neoptera</taxon>
        <taxon>Paraneoptera</taxon>
        <taxon>Hemiptera</taxon>
        <taxon>Sternorrhyncha</taxon>
        <taxon>Aphidomorpha</taxon>
        <taxon>Aphidoidea</taxon>
        <taxon>Aphididae</taxon>
        <taxon>Aphidini</taxon>
        <taxon>Aphis</taxon>
        <taxon>Aphis</taxon>
    </lineage>
</organism>
<reference evidence="2 3" key="1">
    <citation type="submission" date="2019-08" db="EMBL/GenBank/DDBJ databases">
        <title>Whole genome of Aphis craccivora.</title>
        <authorList>
            <person name="Voronova N.V."/>
            <person name="Shulinski R.S."/>
            <person name="Bandarenka Y.V."/>
            <person name="Zhorov D.G."/>
            <person name="Warner D."/>
        </authorList>
    </citation>
    <scope>NUCLEOTIDE SEQUENCE [LARGE SCALE GENOMIC DNA]</scope>
    <source>
        <strain evidence="2">180601</strain>
        <tissue evidence="2">Whole Body</tissue>
    </source>
</reference>
<keyword evidence="3" id="KW-1185">Reference proteome</keyword>
<keyword evidence="2" id="KW-0695">RNA-directed DNA polymerase</keyword>
<dbReference type="GO" id="GO:0003964">
    <property type="term" value="F:RNA-directed DNA polymerase activity"/>
    <property type="evidence" value="ECO:0007669"/>
    <property type="project" value="UniProtKB-KW"/>
</dbReference>
<sequence>TSIHHTQRFTQHALTSIKNFFQPNSISQKIQNQISYLQTNTQTVTFIWIPSHIGIPGNELADTCAKQSISSPHSLVLCSYSLKDSKHFITEYILKNWQHYWSTLRTYGHI</sequence>
<dbReference type="SUPFAM" id="SSF53098">
    <property type="entry name" value="Ribonuclease H-like"/>
    <property type="match status" value="1"/>
</dbReference>
<keyword evidence="2" id="KW-0808">Transferase</keyword>
<protein>
    <submittedName>
        <fullName evidence="2">RNA-directed DNA polymerase from mobile element jockey</fullName>
    </submittedName>
</protein>
<dbReference type="Pfam" id="PF00075">
    <property type="entry name" value="RNase_H"/>
    <property type="match status" value="1"/>
</dbReference>
<dbReference type="InterPro" id="IPR036397">
    <property type="entry name" value="RNaseH_sf"/>
</dbReference>
<dbReference type="GO" id="GO:0003676">
    <property type="term" value="F:nucleic acid binding"/>
    <property type="evidence" value="ECO:0007669"/>
    <property type="project" value="InterPro"/>
</dbReference>
<evidence type="ECO:0000259" key="1">
    <source>
        <dbReference type="PROSITE" id="PS50879"/>
    </source>
</evidence>
<keyword evidence="2" id="KW-0548">Nucleotidyltransferase</keyword>
<dbReference type="AlphaFoldDB" id="A0A6G0YS48"/>
<gene>
    <name evidence="2" type="ORF">FWK35_00014007</name>
</gene>
<dbReference type="OrthoDB" id="6585297at2759"/>
<proteinExistence type="predicted"/>
<dbReference type="InterPro" id="IPR012337">
    <property type="entry name" value="RNaseH-like_sf"/>
</dbReference>
<feature type="non-terminal residue" evidence="2">
    <location>
        <position position="1"/>
    </location>
</feature>
<dbReference type="Gene3D" id="3.30.420.10">
    <property type="entry name" value="Ribonuclease H-like superfamily/Ribonuclease H"/>
    <property type="match status" value="1"/>
</dbReference>
<dbReference type="GO" id="GO:0004523">
    <property type="term" value="F:RNA-DNA hybrid ribonuclease activity"/>
    <property type="evidence" value="ECO:0007669"/>
    <property type="project" value="InterPro"/>
</dbReference>